<dbReference type="Pfam" id="PF01391">
    <property type="entry name" value="Collagen"/>
    <property type="match status" value="1"/>
</dbReference>
<feature type="compositionally biased region" description="Basic and acidic residues" evidence="1">
    <location>
        <begin position="171"/>
        <end position="182"/>
    </location>
</feature>
<keyword evidence="2" id="KW-0732">Signal</keyword>
<keyword evidence="4" id="KW-1185">Reference proteome</keyword>
<dbReference type="RefSeq" id="WP_134848838.1">
    <property type="nucleotide sequence ID" value="NZ_CP197400.1"/>
</dbReference>
<gene>
    <name evidence="3" type="ORF">E4P47_02910</name>
</gene>
<protein>
    <recommendedName>
        <fullName evidence="5">DUF4988 domain-containing protein</fullName>
    </recommendedName>
</protein>
<dbReference type="OrthoDB" id="1099207at2"/>
<evidence type="ECO:0000256" key="1">
    <source>
        <dbReference type="SAM" id="MobiDB-lite"/>
    </source>
</evidence>
<dbReference type="PANTHER" id="PTHR24637">
    <property type="entry name" value="COLLAGEN"/>
    <property type="match status" value="1"/>
</dbReference>
<proteinExistence type="predicted"/>
<reference evidence="3 4" key="1">
    <citation type="submission" date="2019-03" db="EMBL/GenBank/DDBJ databases">
        <title>Porphyromonas levii Isolated from the Uterus of Dairy Cows.</title>
        <authorList>
            <person name="Francis A.M."/>
        </authorList>
    </citation>
    <scope>NUCLEOTIDE SEQUENCE [LARGE SCALE GENOMIC DNA]</scope>
    <source>
        <strain evidence="3 4">AF5678</strain>
    </source>
</reference>
<comment type="caution">
    <text evidence="3">The sequence shown here is derived from an EMBL/GenBank/DDBJ whole genome shotgun (WGS) entry which is preliminary data.</text>
</comment>
<dbReference type="AlphaFoldDB" id="A0A4Y8WR52"/>
<organism evidence="3 4">
    <name type="scientific">Porphyromonas levii</name>
    <dbReference type="NCBI Taxonomy" id="28114"/>
    <lineage>
        <taxon>Bacteria</taxon>
        <taxon>Pseudomonadati</taxon>
        <taxon>Bacteroidota</taxon>
        <taxon>Bacteroidia</taxon>
        <taxon>Bacteroidales</taxon>
        <taxon>Porphyromonadaceae</taxon>
        <taxon>Porphyromonas</taxon>
    </lineage>
</organism>
<dbReference type="PROSITE" id="PS51257">
    <property type="entry name" value="PROKAR_LIPOPROTEIN"/>
    <property type="match status" value="1"/>
</dbReference>
<dbReference type="InterPro" id="IPR008160">
    <property type="entry name" value="Collagen"/>
</dbReference>
<evidence type="ECO:0008006" key="5">
    <source>
        <dbReference type="Google" id="ProtNLM"/>
    </source>
</evidence>
<dbReference type="EMBL" id="SPNC01000027">
    <property type="protein sequence ID" value="TFH96181.1"/>
    <property type="molecule type" value="Genomic_DNA"/>
</dbReference>
<feature type="chain" id="PRO_5043456214" description="DUF4988 domain-containing protein" evidence="2">
    <location>
        <begin position="22"/>
        <end position="1016"/>
    </location>
</feature>
<name>A0A4Y8WR52_9PORP</name>
<feature type="compositionally biased region" description="Basic and acidic residues" evidence="1">
    <location>
        <begin position="95"/>
        <end position="146"/>
    </location>
</feature>
<accession>A0A4Y8WR52</accession>
<dbReference type="PANTHER" id="PTHR24637:SF417">
    <property type="entry name" value="COL_CUTICLE_N DOMAIN-CONTAINING PROTEIN"/>
    <property type="match status" value="1"/>
</dbReference>
<evidence type="ECO:0000313" key="3">
    <source>
        <dbReference type="EMBL" id="TFH96181.1"/>
    </source>
</evidence>
<feature type="signal peptide" evidence="2">
    <location>
        <begin position="1"/>
        <end position="21"/>
    </location>
</feature>
<evidence type="ECO:0000256" key="2">
    <source>
        <dbReference type="SAM" id="SignalP"/>
    </source>
</evidence>
<sequence length="1016" mass="111612">MMKKKIMVISLFTFAAITLMAIGCSKDYGSDIASVNTKVDNLDKRVGTLETLVKDIDAQVKGGSVITSVEPTKNGITVKLSNGKSYTITNGKDGVNGKDGKNGVNGKDGKDGVDGKDGKDGVDGKDGKNGVDGKDGKDGVDGKNGKDGSVVKIGENGNWFIDGRDTGLPSRGKDGAKGDKGEQGAPGKDGAKGDKGNQGAPGKDGKDGVWYEPGTEGAEKGFWVEVSTDAESKKVRKVTTIKWLPEGTITAIFKDGVVTFFNVAGAPDGIKIGLVKLNNIIVIPDYVAEGGALPVVSFASLRTECGNISLPTEVKFRVSPSNVSVDLIDVNNLKFIYNNPTKLRANVDAKATFKSLKDGILTVGIDIDTKKLEKENSDKIDQVMLEVPMKNEGASVYSDWMTLTAKPIDCKELSIARMAKKPTRIHHLTKTLAQTKNLNAKGERKDIRVIDIAYSETLDLNKELETLLEVSKFDMEKYGLYFEYDLLDENDKKIVYELGTNKTDQQKFINLSGSEVTTRIYDLDGANPASIDRTPIVRVQLKSTHVDCRLGLGFVKLNIIPVKVEPIKPTVHEIDAKSVQADCDEFKFRIDTKQMNEKFYAVAKMSKDAFHNAYKFEQLDGGIGTVTEKEDPEDTQSYNLVWTVTADELAENVGKPITKSAQYKYGENIIRVNFKATVKQPELNISGYLLDNYWFGERGHIKHNVAVPALGSNEPSLCTFKNNISAAFKTGDNKLLNLGNEYTYEYRFAKVQNVVTAPGFTFKVSDDQKVLLATKEKITEEIAIILPSAPNYGDRLLYLENSDLAKELLNMGPEFMKARLELVVKNGCGKDVKVTGFKYGNKFDVHFLRPINVEPVSGDYFVDAATFGDSHTLLDIKNVVALEDWRNRAKSTKEYSFKENTNYYDYYGVKSISIDIDKITTKGLTINSKVYKKLPSTVEVKVYKTKRELEADGVVDTSKFPKGATYGVLGYKNNGSNLGNDFTLVVPVTVEYKWGKIVNTTVEVPVKGTSTLRSMP</sequence>
<evidence type="ECO:0000313" key="4">
    <source>
        <dbReference type="Proteomes" id="UP000297225"/>
    </source>
</evidence>
<dbReference type="Proteomes" id="UP000297225">
    <property type="component" value="Unassembled WGS sequence"/>
</dbReference>
<feature type="region of interest" description="Disordered" evidence="1">
    <location>
        <begin position="89"/>
        <end position="209"/>
    </location>
</feature>